<proteinExistence type="predicted"/>
<keyword evidence="1 4" id="KW-0808">Transferase</keyword>
<dbReference type="GO" id="GO:0016747">
    <property type="term" value="F:acyltransferase activity, transferring groups other than amino-acyl groups"/>
    <property type="evidence" value="ECO:0007669"/>
    <property type="project" value="InterPro"/>
</dbReference>
<keyword evidence="2" id="KW-0012">Acyltransferase</keyword>
<dbReference type="AlphaFoldDB" id="A0A1S8YQ38"/>
<evidence type="ECO:0000313" key="5">
    <source>
        <dbReference type="Proteomes" id="UP000190667"/>
    </source>
</evidence>
<dbReference type="InterPro" id="IPR000182">
    <property type="entry name" value="GNAT_dom"/>
</dbReference>
<keyword evidence="5" id="KW-1185">Reference proteome</keyword>
<dbReference type="Pfam" id="PF00583">
    <property type="entry name" value="Acetyltransf_1"/>
    <property type="match status" value="1"/>
</dbReference>
<dbReference type="CDD" id="cd04301">
    <property type="entry name" value="NAT_SF"/>
    <property type="match status" value="1"/>
</dbReference>
<comment type="caution">
    <text evidence="4">The sequence shown here is derived from an EMBL/GenBank/DDBJ whole genome shotgun (WGS) entry which is preliminary data.</text>
</comment>
<accession>A0A1S8YQ38</accession>
<dbReference type="STRING" id="1926881.BTJ39_07730"/>
<dbReference type="Gene3D" id="3.40.630.30">
    <property type="match status" value="1"/>
</dbReference>
<evidence type="ECO:0000259" key="3">
    <source>
        <dbReference type="PROSITE" id="PS51186"/>
    </source>
</evidence>
<dbReference type="InterPro" id="IPR016181">
    <property type="entry name" value="Acyl_CoA_acyltransferase"/>
</dbReference>
<evidence type="ECO:0000256" key="1">
    <source>
        <dbReference type="ARBA" id="ARBA00022679"/>
    </source>
</evidence>
<organism evidence="4 5">
    <name type="scientific">Izhakiella australiensis</name>
    <dbReference type="NCBI Taxonomy" id="1926881"/>
    <lineage>
        <taxon>Bacteria</taxon>
        <taxon>Pseudomonadati</taxon>
        <taxon>Pseudomonadota</taxon>
        <taxon>Gammaproteobacteria</taxon>
        <taxon>Enterobacterales</taxon>
        <taxon>Erwiniaceae</taxon>
        <taxon>Izhakiella</taxon>
    </lineage>
</organism>
<evidence type="ECO:0000256" key="2">
    <source>
        <dbReference type="ARBA" id="ARBA00023315"/>
    </source>
</evidence>
<dbReference type="OrthoDB" id="3389160at2"/>
<dbReference type="PANTHER" id="PTHR43877">
    <property type="entry name" value="AMINOALKYLPHOSPHONATE N-ACETYLTRANSFERASE-RELATED-RELATED"/>
    <property type="match status" value="1"/>
</dbReference>
<dbReference type="RefSeq" id="WP_078002079.1">
    <property type="nucleotide sequence ID" value="NZ_MRUL01000003.1"/>
</dbReference>
<sequence>MINYEWLNGEQAQQQLAALCRVLTDCVAEGASVGFIDAADDKTIRDFWQAGIQAVAQGEKALAVARQGDEIVATVMVVMAMPANGMHRAEVCKLLVRPTARRQGIARTLMLMAEEYARRAGRTLLVLDTRSDDHAQGLYLTLGWKIAGQIPAYALSTEGVLDATTVMYKPLGAA</sequence>
<feature type="domain" description="N-acetyltransferase" evidence="3">
    <location>
        <begin position="7"/>
        <end position="172"/>
    </location>
</feature>
<dbReference type="SUPFAM" id="SSF55729">
    <property type="entry name" value="Acyl-CoA N-acyltransferases (Nat)"/>
    <property type="match status" value="1"/>
</dbReference>
<reference evidence="4 5" key="1">
    <citation type="submission" date="2016-12" db="EMBL/GenBank/DDBJ databases">
        <title>Izhakiella australiana sp. nov. of genus Izhakiella isolated from Australian desert.</title>
        <authorList>
            <person name="Ji M."/>
        </authorList>
    </citation>
    <scope>NUCLEOTIDE SEQUENCE [LARGE SCALE GENOMIC DNA]</scope>
    <source>
        <strain evidence="4 5">D4N98</strain>
    </source>
</reference>
<dbReference type="InterPro" id="IPR050832">
    <property type="entry name" value="Bact_Acetyltransf"/>
</dbReference>
<name>A0A1S8YQ38_9GAMM</name>
<protein>
    <submittedName>
        <fullName evidence="4">GNAT family N-acetyltransferase</fullName>
    </submittedName>
</protein>
<evidence type="ECO:0000313" key="4">
    <source>
        <dbReference type="EMBL" id="OON40942.1"/>
    </source>
</evidence>
<dbReference type="PROSITE" id="PS51186">
    <property type="entry name" value="GNAT"/>
    <property type="match status" value="1"/>
</dbReference>
<gene>
    <name evidence="4" type="ORF">BTJ39_07730</name>
</gene>
<dbReference type="Proteomes" id="UP000190667">
    <property type="component" value="Unassembled WGS sequence"/>
</dbReference>
<dbReference type="EMBL" id="MRUL01000003">
    <property type="protein sequence ID" value="OON40942.1"/>
    <property type="molecule type" value="Genomic_DNA"/>
</dbReference>